<name>A0A0D2LE59_HYPSF</name>
<reference evidence="3" key="1">
    <citation type="submission" date="2014-04" db="EMBL/GenBank/DDBJ databases">
        <title>Evolutionary Origins and Diversification of the Mycorrhizal Mutualists.</title>
        <authorList>
            <consortium name="DOE Joint Genome Institute"/>
            <consortium name="Mycorrhizal Genomics Consortium"/>
            <person name="Kohler A."/>
            <person name="Kuo A."/>
            <person name="Nagy L.G."/>
            <person name="Floudas D."/>
            <person name="Copeland A."/>
            <person name="Barry K.W."/>
            <person name="Cichocki N."/>
            <person name="Veneault-Fourrey C."/>
            <person name="LaButti K."/>
            <person name="Lindquist E.A."/>
            <person name="Lipzen A."/>
            <person name="Lundell T."/>
            <person name="Morin E."/>
            <person name="Murat C."/>
            <person name="Riley R."/>
            <person name="Ohm R."/>
            <person name="Sun H."/>
            <person name="Tunlid A."/>
            <person name="Henrissat B."/>
            <person name="Grigoriev I.V."/>
            <person name="Hibbett D.S."/>
            <person name="Martin F."/>
        </authorList>
    </citation>
    <scope>NUCLEOTIDE SEQUENCE [LARGE SCALE GENOMIC DNA]</scope>
    <source>
        <strain evidence="3">FD-334 SS-4</strain>
    </source>
</reference>
<proteinExistence type="predicted"/>
<dbReference type="OrthoDB" id="3058642at2759"/>
<organism evidence="2 3">
    <name type="scientific">Hypholoma sublateritium (strain FD-334 SS-4)</name>
    <dbReference type="NCBI Taxonomy" id="945553"/>
    <lineage>
        <taxon>Eukaryota</taxon>
        <taxon>Fungi</taxon>
        <taxon>Dikarya</taxon>
        <taxon>Basidiomycota</taxon>
        <taxon>Agaricomycotina</taxon>
        <taxon>Agaricomycetes</taxon>
        <taxon>Agaricomycetidae</taxon>
        <taxon>Agaricales</taxon>
        <taxon>Agaricineae</taxon>
        <taxon>Strophariaceae</taxon>
        <taxon>Hypholoma</taxon>
    </lineage>
</organism>
<protein>
    <submittedName>
        <fullName evidence="2">Uncharacterized protein</fullName>
    </submittedName>
</protein>
<evidence type="ECO:0000313" key="3">
    <source>
        <dbReference type="Proteomes" id="UP000054270"/>
    </source>
</evidence>
<gene>
    <name evidence="2" type="ORF">HYPSUDRAFT_199441</name>
</gene>
<dbReference type="Proteomes" id="UP000054270">
    <property type="component" value="Unassembled WGS sequence"/>
</dbReference>
<dbReference type="AlphaFoldDB" id="A0A0D2LE59"/>
<dbReference type="OMA" id="VERCAWI"/>
<accession>A0A0D2LE59</accession>
<feature type="compositionally biased region" description="Basic residues" evidence="1">
    <location>
        <begin position="11"/>
        <end position="24"/>
    </location>
</feature>
<dbReference type="EMBL" id="KN817530">
    <property type="protein sequence ID" value="KJA25717.1"/>
    <property type="molecule type" value="Genomic_DNA"/>
</dbReference>
<feature type="region of interest" description="Disordered" evidence="1">
    <location>
        <begin position="1"/>
        <end position="29"/>
    </location>
</feature>
<dbReference type="CDD" id="cd21075">
    <property type="entry name" value="DBD_XPA-like"/>
    <property type="match status" value="1"/>
</dbReference>
<sequence>MVKIKPELPGAHKKQAARPRKKKQVPVQQDKSLWRESIIPEDATINQTDAVKRYRLSKEKELKYLPFGKSIHPVPGKFACGKTYLFSEKQVERCAWIKYGGPEGFERMLEIKEASYNTDNGRRVFLRPTYYPPRRIPRDRTATPPPTAVAVPEPDLTLERQTSTPRLAAIRQEMLGRGEKWLWDAINAAIDRNFNSPWDFELKEPVGAERQPIVEAAVRSLAEYPRRPTSPPPADSQSFDNLQSVLSYAPVHGLETPDRRVSIEYAPGDMTFVSWNLSYTGEVHAALIKIMKEHGLVGWQHARWLVYDKYVACNIGGIVCWRSKSQEWLWCDSARFWLEPSRKDTASASQELASYLSGLETIGALNAEIIIL</sequence>
<evidence type="ECO:0000313" key="2">
    <source>
        <dbReference type="EMBL" id="KJA25717.1"/>
    </source>
</evidence>
<evidence type="ECO:0000256" key="1">
    <source>
        <dbReference type="SAM" id="MobiDB-lite"/>
    </source>
</evidence>
<keyword evidence="3" id="KW-1185">Reference proteome</keyword>